<dbReference type="AlphaFoldDB" id="A0A450UNP1"/>
<evidence type="ECO:0000313" key="1">
    <source>
        <dbReference type="EMBL" id="VFJ94080.1"/>
    </source>
</evidence>
<name>A0A450UNP1_9GAMM</name>
<accession>A0A450UNP1</accession>
<sequence>MEEIQFSDFKENFNSIIKSICGSDKSVLIADQERPLVRITPVSSSIEDSWLGCMRGNGRIIGDIVSPAEDSDVWEVLEK</sequence>
<evidence type="ECO:0008006" key="2">
    <source>
        <dbReference type="Google" id="ProtNLM"/>
    </source>
</evidence>
<proteinExistence type="predicted"/>
<dbReference type="EMBL" id="CAADFF010000053">
    <property type="protein sequence ID" value="VFJ94080.1"/>
    <property type="molecule type" value="Genomic_DNA"/>
</dbReference>
<gene>
    <name evidence="1" type="ORF">BECKLFY1418B_GA0070995_105317</name>
</gene>
<reference evidence="1" key="1">
    <citation type="submission" date="2019-02" db="EMBL/GenBank/DDBJ databases">
        <authorList>
            <person name="Gruber-Vodicka R. H."/>
            <person name="Seah K. B. B."/>
        </authorList>
    </citation>
    <scope>NUCLEOTIDE SEQUENCE</scope>
    <source>
        <strain evidence="1">BECK_M7</strain>
    </source>
</reference>
<organism evidence="1">
    <name type="scientific">Candidatus Kentrum sp. LFY</name>
    <dbReference type="NCBI Taxonomy" id="2126342"/>
    <lineage>
        <taxon>Bacteria</taxon>
        <taxon>Pseudomonadati</taxon>
        <taxon>Pseudomonadota</taxon>
        <taxon>Gammaproteobacteria</taxon>
        <taxon>Candidatus Kentrum</taxon>
    </lineage>
</organism>
<protein>
    <recommendedName>
        <fullName evidence="2">Antitoxin</fullName>
    </recommendedName>
</protein>